<comment type="caution">
    <text evidence="4">The sequence shown here is derived from an EMBL/GenBank/DDBJ whole genome shotgun (WGS) entry which is preliminary data.</text>
</comment>
<organism evidence="4 5">
    <name type="scientific">Roseibium sediminicola</name>
    <dbReference type="NCBI Taxonomy" id="2933272"/>
    <lineage>
        <taxon>Bacteria</taxon>
        <taxon>Pseudomonadati</taxon>
        <taxon>Pseudomonadota</taxon>
        <taxon>Alphaproteobacteria</taxon>
        <taxon>Hyphomicrobiales</taxon>
        <taxon>Stappiaceae</taxon>
        <taxon>Roseibium</taxon>
    </lineage>
</organism>
<evidence type="ECO:0000256" key="1">
    <source>
        <dbReference type="ARBA" id="ARBA00010990"/>
    </source>
</evidence>
<evidence type="ECO:0000256" key="2">
    <source>
        <dbReference type="ARBA" id="ARBA00022679"/>
    </source>
</evidence>
<dbReference type="RefSeq" id="WP_248159996.1">
    <property type="nucleotide sequence ID" value="NZ_JALNMJ010000039.1"/>
</dbReference>
<dbReference type="InterPro" id="IPR037143">
    <property type="entry name" value="4-PPantetheinyl_Trfase_dom_sf"/>
</dbReference>
<sequence>MQNARVTVLETNCCSTTEIGTALNILSNEELERFQKFRFDRDRRDYALAHALLRRTLSELEPETCPVTWRFSSLRSGKPEVVDRPDLNFSLTHTRGLVACAVTRVGQIGIDAETDHRSVDVDLLMRDVSSPGELRALAALTGRDRNSRFLDFWTLKEAFLKACGLGISAELPAVGFSIFSDTNIEIEVSRDLFRADGTFRIWRKQGAWRVALAVLGDLDAKEIQAVRVANWNA</sequence>
<dbReference type="PANTHER" id="PTHR12215">
    <property type="entry name" value="PHOSPHOPANTETHEINE TRANSFERASE"/>
    <property type="match status" value="1"/>
</dbReference>
<keyword evidence="2 4" id="KW-0808">Transferase</keyword>
<dbReference type="Gene3D" id="3.90.470.20">
    <property type="entry name" value="4'-phosphopantetheinyl transferase domain"/>
    <property type="match status" value="2"/>
</dbReference>
<dbReference type="Pfam" id="PF01648">
    <property type="entry name" value="ACPS"/>
    <property type="match status" value="1"/>
</dbReference>
<evidence type="ECO:0000259" key="3">
    <source>
        <dbReference type="Pfam" id="PF01648"/>
    </source>
</evidence>
<comment type="similarity">
    <text evidence="1">Belongs to the P-Pant transferase superfamily. Gsp/Sfp/HetI/AcpT family.</text>
</comment>
<feature type="domain" description="4'-phosphopantetheinyl transferase" evidence="3">
    <location>
        <begin position="107"/>
        <end position="212"/>
    </location>
</feature>
<dbReference type="Proteomes" id="UP001431221">
    <property type="component" value="Unassembled WGS sequence"/>
</dbReference>
<dbReference type="GO" id="GO:0016740">
    <property type="term" value="F:transferase activity"/>
    <property type="evidence" value="ECO:0007669"/>
    <property type="project" value="UniProtKB-KW"/>
</dbReference>
<dbReference type="SUPFAM" id="SSF56214">
    <property type="entry name" value="4'-phosphopantetheinyl transferase"/>
    <property type="match status" value="2"/>
</dbReference>
<dbReference type="InterPro" id="IPR008278">
    <property type="entry name" value="4-PPantetheinyl_Trfase_dom"/>
</dbReference>
<dbReference type="PANTHER" id="PTHR12215:SF10">
    <property type="entry name" value="L-AMINOADIPATE-SEMIALDEHYDE DEHYDROGENASE-PHOSPHOPANTETHEINYL TRANSFERASE"/>
    <property type="match status" value="1"/>
</dbReference>
<accession>A0ABT0H2Y8</accession>
<name>A0ABT0H2Y8_9HYPH</name>
<gene>
    <name evidence="4" type="ORF">M0H32_28130</name>
</gene>
<evidence type="ECO:0000313" key="4">
    <source>
        <dbReference type="EMBL" id="MCK7616044.1"/>
    </source>
</evidence>
<protein>
    <submittedName>
        <fullName evidence="4">4'-phosphopantetheinyl transferase superfamily protein</fullName>
    </submittedName>
</protein>
<dbReference type="EMBL" id="JALNMJ010000039">
    <property type="protein sequence ID" value="MCK7616044.1"/>
    <property type="molecule type" value="Genomic_DNA"/>
</dbReference>
<keyword evidence="5" id="KW-1185">Reference proteome</keyword>
<dbReference type="InterPro" id="IPR050559">
    <property type="entry name" value="P-Pant_transferase_sf"/>
</dbReference>
<evidence type="ECO:0000313" key="5">
    <source>
        <dbReference type="Proteomes" id="UP001431221"/>
    </source>
</evidence>
<reference evidence="4" key="1">
    <citation type="submission" date="2022-04" db="EMBL/GenBank/DDBJ databases">
        <title>Roseibium sp. CAU 1639 isolated from mud.</title>
        <authorList>
            <person name="Kim W."/>
        </authorList>
    </citation>
    <scope>NUCLEOTIDE SEQUENCE</scope>
    <source>
        <strain evidence="4">CAU 1639</strain>
    </source>
</reference>
<proteinExistence type="inferred from homology"/>